<evidence type="ECO:0000313" key="2">
    <source>
        <dbReference type="EMBL" id="MDN8599007.1"/>
    </source>
</evidence>
<protein>
    <recommendedName>
        <fullName evidence="4">Tape measure protein</fullName>
    </recommendedName>
</protein>
<dbReference type="RefSeq" id="WP_301697436.1">
    <property type="nucleotide sequence ID" value="NZ_JAUJYW010000002.1"/>
</dbReference>
<name>A0ABT8PRN8_9ENTR</name>
<keyword evidence="3" id="KW-1185">Reference proteome</keyword>
<reference evidence="2 3" key="1">
    <citation type="submission" date="2023-07" db="EMBL/GenBank/DDBJ databases">
        <title>Citrobacter selenititolerans sp. nov., isolated from seleniferous soil.</title>
        <authorList>
            <person name="Zhang S."/>
            <person name="Li K."/>
            <person name="Peng J."/>
            <person name="Wang H."/>
            <person name="Sun J."/>
            <person name="Guo Y."/>
        </authorList>
    </citation>
    <scope>NUCLEOTIDE SEQUENCE [LARGE SCALE GENOMIC DNA]</scope>
    <source>
        <strain evidence="2 3">S2-9</strain>
    </source>
</reference>
<accession>A0ABT8PRN8</accession>
<proteinExistence type="predicted"/>
<evidence type="ECO:0008006" key="4">
    <source>
        <dbReference type="Google" id="ProtNLM"/>
    </source>
</evidence>
<sequence length="509" mass="55490">MAGSQNFKSTVTFGGRVDPSFRRSTEDLQSAIRETGQTVSQLTRRQEKLGTQIKRMKLAGQEVSHLTSQYQRLGREIDSVTDDQERLNRQMARRERLQKWGLRGAAAAKFGGATALGGVVGFGAVAAAATAGALATLEHTTEKAGLAKGYGVGIEKYSAWENIAQRASLNGENMGDLAEELTNKIGEQGNEKTVNPMLAQLNLSKRRMAGWSREKQFDEVMQRLSALKDDRQAASLGDQLMGGEANKLLTMIRASGKSWQELMTQANKNNLLSQEGADGAMRAHIAITNLWGSITSGLEDVLGKVGGELEPAFEEVQNDIIKWFKGNEADWTSSVHDWMKKDESGKTGADRLWDNLKNFGDGVVQVSKVIWAVAEKLSWLIQDDEENKKKITDYVNQGNSYIGAKSLAGDYDLEDWFNKNYTPEKIAEIQAKKNADTTTPEQLASRQSSKPSISYGNYQSPVTITVNAAPGQSAEDVGGSVYDKFKQTQAQPASADNTGAMYDLPGAGG</sequence>
<feature type="compositionally biased region" description="Polar residues" evidence="1">
    <location>
        <begin position="487"/>
        <end position="497"/>
    </location>
</feature>
<feature type="compositionally biased region" description="Polar residues" evidence="1">
    <location>
        <begin position="436"/>
        <end position="454"/>
    </location>
</feature>
<comment type="caution">
    <text evidence="2">The sequence shown here is derived from an EMBL/GenBank/DDBJ whole genome shotgun (WGS) entry which is preliminary data.</text>
</comment>
<evidence type="ECO:0000313" key="3">
    <source>
        <dbReference type="Proteomes" id="UP001174867"/>
    </source>
</evidence>
<dbReference type="Proteomes" id="UP001174867">
    <property type="component" value="Unassembled WGS sequence"/>
</dbReference>
<gene>
    <name evidence="2" type="ORF">Q0A17_06210</name>
</gene>
<feature type="region of interest" description="Disordered" evidence="1">
    <location>
        <begin position="432"/>
        <end position="454"/>
    </location>
</feature>
<feature type="region of interest" description="Disordered" evidence="1">
    <location>
        <begin position="467"/>
        <end position="509"/>
    </location>
</feature>
<dbReference type="EMBL" id="JAUJYW010000002">
    <property type="protein sequence ID" value="MDN8599007.1"/>
    <property type="molecule type" value="Genomic_DNA"/>
</dbReference>
<evidence type="ECO:0000256" key="1">
    <source>
        <dbReference type="SAM" id="MobiDB-lite"/>
    </source>
</evidence>
<organism evidence="2 3">
    <name type="scientific">Citrobacter enshiensis</name>
    <dbReference type="NCBI Taxonomy" id="2971264"/>
    <lineage>
        <taxon>Bacteria</taxon>
        <taxon>Pseudomonadati</taxon>
        <taxon>Pseudomonadota</taxon>
        <taxon>Gammaproteobacteria</taxon>
        <taxon>Enterobacterales</taxon>
        <taxon>Enterobacteriaceae</taxon>
        <taxon>Citrobacter</taxon>
    </lineage>
</organism>